<evidence type="ECO:0000313" key="1">
    <source>
        <dbReference type="EMBL" id="SUG33740.1"/>
    </source>
</evidence>
<protein>
    <submittedName>
        <fullName evidence="1">Uncharacterized protein</fullName>
    </submittedName>
</protein>
<organism evidence="1 2">
    <name type="scientific">Salmonella enterica subsp. arizonae</name>
    <dbReference type="NCBI Taxonomy" id="59203"/>
    <lineage>
        <taxon>Bacteria</taxon>
        <taxon>Pseudomonadati</taxon>
        <taxon>Pseudomonadota</taxon>
        <taxon>Gammaproteobacteria</taxon>
        <taxon>Enterobacterales</taxon>
        <taxon>Enterobacteriaceae</taxon>
        <taxon>Salmonella</taxon>
    </lineage>
</organism>
<dbReference type="EMBL" id="UGXD01000002">
    <property type="protein sequence ID" value="SUG33740.1"/>
    <property type="molecule type" value="Genomic_DNA"/>
</dbReference>
<name>A0A379SZK3_SALER</name>
<evidence type="ECO:0000313" key="2">
    <source>
        <dbReference type="Proteomes" id="UP000254762"/>
    </source>
</evidence>
<gene>
    <name evidence="1" type="ORF">NCTC7304_03232</name>
</gene>
<dbReference type="Proteomes" id="UP000254762">
    <property type="component" value="Unassembled WGS sequence"/>
</dbReference>
<dbReference type="AlphaFoldDB" id="A0A379SZK3"/>
<reference evidence="1 2" key="1">
    <citation type="submission" date="2018-06" db="EMBL/GenBank/DDBJ databases">
        <authorList>
            <consortium name="Pathogen Informatics"/>
            <person name="Doyle S."/>
        </authorList>
    </citation>
    <scope>NUCLEOTIDE SEQUENCE [LARGE SCALE GENOMIC DNA]</scope>
    <source>
        <strain evidence="1 2">NCTC7304</strain>
    </source>
</reference>
<proteinExistence type="predicted"/>
<accession>A0A379SZK3</accession>
<sequence length="65" mass="7526">MDRASKCPLFITQSKINKPDFVDGYHVSMPDSLKSITFWQNEFLNISKSSFTAHFVAVNFTRFAY</sequence>